<feature type="chain" id="PRO_5032666121" description="C3H1-type domain-containing protein" evidence="7">
    <location>
        <begin position="19"/>
        <end position="375"/>
    </location>
</feature>
<dbReference type="Proteomes" id="UP000636709">
    <property type="component" value="Unassembled WGS sequence"/>
</dbReference>
<feature type="zinc finger region" description="C3H1-type" evidence="5">
    <location>
        <begin position="97"/>
        <end position="124"/>
    </location>
</feature>
<dbReference type="GO" id="GO:0061630">
    <property type="term" value="F:ubiquitin protein ligase activity"/>
    <property type="evidence" value="ECO:0007669"/>
    <property type="project" value="InterPro"/>
</dbReference>
<feature type="zinc finger region" description="C3H1-type" evidence="5">
    <location>
        <begin position="189"/>
        <end position="219"/>
    </location>
</feature>
<feature type="signal peptide" evidence="7">
    <location>
        <begin position="1"/>
        <end position="18"/>
    </location>
</feature>
<proteinExistence type="predicted"/>
<organism evidence="9 10">
    <name type="scientific">Digitaria exilis</name>
    <dbReference type="NCBI Taxonomy" id="1010633"/>
    <lineage>
        <taxon>Eukaryota</taxon>
        <taxon>Viridiplantae</taxon>
        <taxon>Streptophyta</taxon>
        <taxon>Embryophyta</taxon>
        <taxon>Tracheophyta</taxon>
        <taxon>Spermatophyta</taxon>
        <taxon>Magnoliopsida</taxon>
        <taxon>Liliopsida</taxon>
        <taxon>Poales</taxon>
        <taxon>Poaceae</taxon>
        <taxon>PACMAD clade</taxon>
        <taxon>Panicoideae</taxon>
        <taxon>Panicodae</taxon>
        <taxon>Paniceae</taxon>
        <taxon>Anthephorinae</taxon>
        <taxon>Digitaria</taxon>
    </lineage>
</organism>
<feature type="compositionally biased region" description="Low complexity" evidence="6">
    <location>
        <begin position="293"/>
        <end position="306"/>
    </location>
</feature>
<feature type="domain" description="C3H1-type" evidence="8">
    <location>
        <begin position="12"/>
        <end position="39"/>
    </location>
</feature>
<evidence type="ECO:0000313" key="9">
    <source>
        <dbReference type="EMBL" id="KAF8643133.1"/>
    </source>
</evidence>
<dbReference type="PANTHER" id="PTHR11224">
    <property type="entry name" value="MAKORIN-RELATED"/>
    <property type="match status" value="1"/>
</dbReference>
<evidence type="ECO:0000256" key="4">
    <source>
        <dbReference type="ARBA" id="ARBA00023125"/>
    </source>
</evidence>
<keyword evidence="7" id="KW-0732">Signal</keyword>
<dbReference type="PANTHER" id="PTHR11224:SF46">
    <property type="entry name" value="E3 UBIQUITIN-PROTEIN LIGASE MAKORIN"/>
    <property type="match status" value="1"/>
</dbReference>
<dbReference type="SMART" id="SM00356">
    <property type="entry name" value="ZnF_C3H1"/>
    <property type="match status" value="3"/>
</dbReference>
<evidence type="ECO:0000259" key="8">
    <source>
        <dbReference type="PROSITE" id="PS50103"/>
    </source>
</evidence>
<feature type="domain" description="C3H1-type" evidence="8">
    <location>
        <begin position="189"/>
        <end position="219"/>
    </location>
</feature>
<evidence type="ECO:0000256" key="7">
    <source>
        <dbReference type="SAM" id="SignalP"/>
    </source>
</evidence>
<evidence type="ECO:0000256" key="3">
    <source>
        <dbReference type="ARBA" id="ARBA00022833"/>
    </source>
</evidence>
<dbReference type="GO" id="GO:0008270">
    <property type="term" value="F:zinc ion binding"/>
    <property type="evidence" value="ECO:0007669"/>
    <property type="project" value="UniProtKB-KW"/>
</dbReference>
<reference evidence="9" key="1">
    <citation type="submission" date="2020-07" db="EMBL/GenBank/DDBJ databases">
        <title>Genome sequence and genetic diversity analysis of an under-domesticated orphan crop, white fonio (Digitaria exilis).</title>
        <authorList>
            <person name="Bennetzen J.L."/>
            <person name="Chen S."/>
            <person name="Ma X."/>
            <person name="Wang X."/>
            <person name="Yssel A.E.J."/>
            <person name="Chaluvadi S.R."/>
            <person name="Johnson M."/>
            <person name="Gangashetty P."/>
            <person name="Hamidou F."/>
            <person name="Sanogo M.D."/>
            <person name="Zwaenepoel A."/>
            <person name="Wallace J."/>
            <person name="Van De Peer Y."/>
            <person name="Van Deynze A."/>
        </authorList>
    </citation>
    <scope>NUCLEOTIDE SEQUENCE</scope>
    <source>
        <tissue evidence="9">Leaves</tissue>
    </source>
</reference>
<keyword evidence="10" id="KW-1185">Reference proteome</keyword>
<feature type="zinc finger region" description="C3H1-type" evidence="5">
    <location>
        <begin position="12"/>
        <end position="39"/>
    </location>
</feature>
<dbReference type="GO" id="GO:0000209">
    <property type="term" value="P:protein polyubiquitination"/>
    <property type="evidence" value="ECO:0007669"/>
    <property type="project" value="InterPro"/>
</dbReference>
<dbReference type="OrthoDB" id="411372at2759"/>
<feature type="compositionally biased region" description="Basic and acidic residues" evidence="6">
    <location>
        <begin position="364"/>
        <end position="375"/>
    </location>
</feature>
<keyword evidence="2 5" id="KW-0863">Zinc-finger</keyword>
<accession>A0A835DSK7</accession>
<feature type="domain" description="C3H1-type" evidence="8">
    <location>
        <begin position="97"/>
        <end position="124"/>
    </location>
</feature>
<keyword evidence="3 5" id="KW-0862">Zinc</keyword>
<dbReference type="InterPro" id="IPR036855">
    <property type="entry name" value="Znf_CCCH_sf"/>
</dbReference>
<dbReference type="PROSITE" id="PS50103">
    <property type="entry name" value="ZF_C3H1"/>
    <property type="match status" value="3"/>
</dbReference>
<comment type="caution">
    <text evidence="9">The sequence shown here is derived from an EMBL/GenBank/DDBJ whole genome shotgun (WGS) entry which is preliminary data.</text>
</comment>
<feature type="region of interest" description="Disordered" evidence="6">
    <location>
        <begin position="284"/>
        <end position="312"/>
    </location>
</feature>
<dbReference type="EMBL" id="JACEFO010003224">
    <property type="protein sequence ID" value="KAF8643133.1"/>
    <property type="molecule type" value="Genomic_DNA"/>
</dbReference>
<evidence type="ECO:0000256" key="1">
    <source>
        <dbReference type="ARBA" id="ARBA00022723"/>
    </source>
</evidence>
<evidence type="ECO:0000313" key="10">
    <source>
        <dbReference type="Proteomes" id="UP000636709"/>
    </source>
</evidence>
<feature type="region of interest" description="Disordered" evidence="6">
    <location>
        <begin position="349"/>
        <end position="375"/>
    </location>
</feature>
<dbReference type="SUPFAM" id="SSF90229">
    <property type="entry name" value="CCCH zinc finger"/>
    <property type="match status" value="1"/>
</dbReference>
<evidence type="ECO:0000256" key="6">
    <source>
        <dbReference type="SAM" id="MobiDB-lite"/>
    </source>
</evidence>
<dbReference type="Gene3D" id="1.20.120.1350">
    <property type="entry name" value="Pneumovirus matrix protein 2 (M2), zinc-binding domain"/>
    <property type="match status" value="1"/>
</dbReference>
<name>A0A835DSK7_9POAL</name>
<evidence type="ECO:0000256" key="5">
    <source>
        <dbReference type="PROSITE-ProRule" id="PRU00723"/>
    </source>
</evidence>
<evidence type="ECO:0000256" key="2">
    <source>
        <dbReference type="ARBA" id="ARBA00022771"/>
    </source>
</evidence>
<dbReference type="InterPro" id="IPR000571">
    <property type="entry name" value="Znf_CCCH"/>
</dbReference>
<sequence>MSRSSFMLSLSLFIRVPCKFYLHGACFKGDYCEFSHDCNDQPDNVTHILLTLDHFSLHYLILHLHDSVFLTVTLSPTEETDSWLSYQAVQNQTSQHPAHLPICSSAAAGTCPYGKDCSQMHGDLCAFCEKQCLHPYRPDESGVHVKLCKKNNSLLEALRKSEDIECVPSITWYSSKEEKQGIVEGYKAKLRSIDCKHFDFGKGTCPFGSSCFYKVHLCCLNYNGGCQSPSEFFHAYSDGRLEDALLNHNDADDTSAAIGRLMSREPPPRAAAPYCMRPPATRMENTAEHATARADAAPPAAAPVTGAGAGGTPTSISCAEAAANITADTATSNNTARDAIAKRYTERAKARGSEAGAEAVAKLSEAEKQGEIRQG</sequence>
<gene>
    <name evidence="9" type="ORF">HU200_066950</name>
</gene>
<protein>
    <recommendedName>
        <fullName evidence="8">C3H1-type domain-containing protein</fullName>
    </recommendedName>
</protein>
<keyword evidence="1 5" id="KW-0479">Metal-binding</keyword>
<dbReference type="AlphaFoldDB" id="A0A835DSK7"/>
<keyword evidence="4" id="KW-0238">DNA-binding</keyword>
<dbReference type="InterPro" id="IPR045072">
    <property type="entry name" value="MKRN-like"/>
</dbReference>
<dbReference type="GO" id="GO:0003677">
    <property type="term" value="F:DNA binding"/>
    <property type="evidence" value="ECO:0007669"/>
    <property type="project" value="UniProtKB-KW"/>
</dbReference>